<dbReference type="GO" id="GO:0003677">
    <property type="term" value="F:DNA binding"/>
    <property type="evidence" value="ECO:0007669"/>
    <property type="project" value="InterPro"/>
</dbReference>
<dbReference type="RefSeq" id="WP_195389054.1">
    <property type="nucleotide sequence ID" value="NZ_JADNGL010000021.1"/>
</dbReference>
<evidence type="ECO:0000313" key="2">
    <source>
        <dbReference type="EMBL" id="MDB8745905.1"/>
    </source>
</evidence>
<dbReference type="InterPro" id="IPR012318">
    <property type="entry name" value="HTH_CRP"/>
</dbReference>
<proteinExistence type="predicted"/>
<gene>
    <name evidence="2" type="ORF">PNU62_12830</name>
</gene>
<name>A0AAW6EFW7_9FIRM</name>
<dbReference type="Pfam" id="PF13730">
    <property type="entry name" value="HTH_36"/>
    <property type="match status" value="1"/>
</dbReference>
<evidence type="ECO:0000313" key="3">
    <source>
        <dbReference type="Proteomes" id="UP001211015"/>
    </source>
</evidence>
<sequence length="263" mass="30206">MKFSYYYLPNSLVEKKMLPSDFAVAAFLYSMAQAYGNKNLYGIYVKVKQTTIAEACGISVESVARATKRLITSGVIISRERCVKANRHLGTYTYTLAEIGSRFFRVDRKAAKRLTAKELRCYCAFCKCKQNSSKMFFHSYSDLAKMLGMKRSELMAIVDKLISLKVIHKRYQVTSCGDFGENRYYVFEFVTGHIRKKCKKRTAAQSGPHKTHNPATPRKSLNLHKFYHHLGNLSRGYVKNCEKNRAGPHFMFNGRGNFDRSYL</sequence>
<protein>
    <submittedName>
        <fullName evidence="2">Helix-turn-helix domain-containing protein</fullName>
    </submittedName>
</protein>
<organism evidence="2 3">
    <name type="scientific">Ruminococcus bicirculans</name>
    <name type="common">ex Wegman et al. 2014</name>
    <dbReference type="NCBI Taxonomy" id="1160721"/>
    <lineage>
        <taxon>Bacteria</taxon>
        <taxon>Bacillati</taxon>
        <taxon>Bacillota</taxon>
        <taxon>Clostridia</taxon>
        <taxon>Eubacteriales</taxon>
        <taxon>Oscillospiraceae</taxon>
        <taxon>Ruminococcus</taxon>
    </lineage>
</organism>
<reference evidence="2" key="1">
    <citation type="submission" date="2023-01" db="EMBL/GenBank/DDBJ databases">
        <title>Human gut microbiome strain richness.</title>
        <authorList>
            <person name="Chen-Liaw A."/>
        </authorList>
    </citation>
    <scope>NUCLEOTIDE SEQUENCE</scope>
    <source>
        <strain evidence="2">1001275st1_F4_1001275B_160808</strain>
    </source>
</reference>
<dbReference type="Gene3D" id="1.10.10.10">
    <property type="entry name" value="Winged helix-like DNA-binding domain superfamily/Winged helix DNA-binding domain"/>
    <property type="match status" value="2"/>
</dbReference>
<dbReference type="Proteomes" id="UP001211015">
    <property type="component" value="Unassembled WGS sequence"/>
</dbReference>
<accession>A0AAW6EFW7</accession>
<dbReference type="EMBL" id="JAQMLV010000022">
    <property type="protein sequence ID" value="MDB8745905.1"/>
    <property type="molecule type" value="Genomic_DNA"/>
</dbReference>
<dbReference type="Pfam" id="PF13545">
    <property type="entry name" value="HTH_Crp_2"/>
    <property type="match status" value="1"/>
</dbReference>
<dbReference type="AlphaFoldDB" id="A0AAW6EFW7"/>
<dbReference type="InterPro" id="IPR036390">
    <property type="entry name" value="WH_DNA-bd_sf"/>
</dbReference>
<comment type="caution">
    <text evidence="2">The sequence shown here is derived from an EMBL/GenBank/DDBJ whole genome shotgun (WGS) entry which is preliminary data.</text>
</comment>
<dbReference type="InterPro" id="IPR036388">
    <property type="entry name" value="WH-like_DNA-bd_sf"/>
</dbReference>
<evidence type="ECO:0000259" key="1">
    <source>
        <dbReference type="Pfam" id="PF13545"/>
    </source>
</evidence>
<dbReference type="GO" id="GO:0006355">
    <property type="term" value="P:regulation of DNA-templated transcription"/>
    <property type="evidence" value="ECO:0007669"/>
    <property type="project" value="InterPro"/>
</dbReference>
<dbReference type="SUPFAM" id="SSF46785">
    <property type="entry name" value="Winged helix' DNA-binding domain"/>
    <property type="match status" value="1"/>
</dbReference>
<feature type="domain" description="HTH crp-type" evidence="1">
    <location>
        <begin position="24"/>
        <end position="81"/>
    </location>
</feature>